<dbReference type="EMBL" id="OZ004260">
    <property type="protein sequence ID" value="CAK7921939.1"/>
    <property type="molecule type" value="Genomic_DNA"/>
</dbReference>
<proteinExistence type="predicted"/>
<dbReference type="Pfam" id="PF13445">
    <property type="entry name" value="zf-RING_UBOX"/>
    <property type="match status" value="1"/>
</dbReference>
<gene>
    <name evidence="7" type="ORF">CAAN4_H20516</name>
</gene>
<dbReference type="SUPFAM" id="SSF57850">
    <property type="entry name" value="RING/U-box"/>
    <property type="match status" value="1"/>
</dbReference>
<feature type="region of interest" description="Disordered" evidence="5">
    <location>
        <begin position="106"/>
        <end position="127"/>
    </location>
</feature>
<keyword evidence="8" id="KW-1185">Reference proteome</keyword>
<evidence type="ECO:0000259" key="6">
    <source>
        <dbReference type="PROSITE" id="PS50089"/>
    </source>
</evidence>
<reference evidence="7 8" key="1">
    <citation type="submission" date="2024-01" db="EMBL/GenBank/DDBJ databases">
        <authorList>
            <consortium name="Genoscope - CEA"/>
            <person name="William W."/>
        </authorList>
    </citation>
    <scope>NUCLEOTIDE SEQUENCE [LARGE SCALE GENOMIC DNA]</scope>
    <source>
        <strain evidence="7 8">29B2s-10</strain>
    </source>
</reference>
<evidence type="ECO:0000256" key="1">
    <source>
        <dbReference type="ARBA" id="ARBA00022723"/>
    </source>
</evidence>
<dbReference type="PROSITE" id="PS00518">
    <property type="entry name" value="ZF_RING_1"/>
    <property type="match status" value="1"/>
</dbReference>
<evidence type="ECO:0000256" key="2">
    <source>
        <dbReference type="ARBA" id="ARBA00022771"/>
    </source>
</evidence>
<dbReference type="Gene3D" id="3.30.40.10">
    <property type="entry name" value="Zinc/RING finger domain, C3HC4 (zinc finger)"/>
    <property type="match status" value="2"/>
</dbReference>
<dbReference type="InterPro" id="IPR013083">
    <property type="entry name" value="Znf_RING/FYVE/PHD"/>
</dbReference>
<keyword evidence="2 4" id="KW-0863">Zinc-finger</keyword>
<dbReference type="SUPFAM" id="SSF49599">
    <property type="entry name" value="TRAF domain-like"/>
    <property type="match status" value="1"/>
</dbReference>
<dbReference type="SMART" id="SM00184">
    <property type="entry name" value="RING"/>
    <property type="match status" value="1"/>
</dbReference>
<accession>A0ABP0EN98</accession>
<dbReference type="PANTHER" id="PTHR10131:SF94">
    <property type="entry name" value="TNF RECEPTOR-ASSOCIATED FACTOR 4"/>
    <property type="match status" value="1"/>
</dbReference>
<evidence type="ECO:0000256" key="4">
    <source>
        <dbReference type="PROSITE-ProRule" id="PRU00175"/>
    </source>
</evidence>
<evidence type="ECO:0000256" key="5">
    <source>
        <dbReference type="SAM" id="MobiDB-lite"/>
    </source>
</evidence>
<protein>
    <recommendedName>
        <fullName evidence="6">RING-type domain-containing protein</fullName>
    </recommendedName>
</protein>
<evidence type="ECO:0000313" key="7">
    <source>
        <dbReference type="EMBL" id="CAK7921939.1"/>
    </source>
</evidence>
<keyword evidence="3" id="KW-0862">Zinc</keyword>
<dbReference type="InterPro" id="IPR027370">
    <property type="entry name" value="Znf-RING_euk"/>
</dbReference>
<evidence type="ECO:0000313" key="8">
    <source>
        <dbReference type="Proteomes" id="UP001497600"/>
    </source>
</evidence>
<organism evidence="7 8">
    <name type="scientific">[Candida] anglica</name>
    <dbReference type="NCBI Taxonomy" id="148631"/>
    <lineage>
        <taxon>Eukaryota</taxon>
        <taxon>Fungi</taxon>
        <taxon>Dikarya</taxon>
        <taxon>Ascomycota</taxon>
        <taxon>Saccharomycotina</taxon>
        <taxon>Pichiomycetes</taxon>
        <taxon>Debaryomycetaceae</taxon>
        <taxon>Kurtzmaniella</taxon>
    </lineage>
</organism>
<feature type="domain" description="RING-type" evidence="6">
    <location>
        <begin position="70"/>
        <end position="128"/>
    </location>
</feature>
<keyword evidence="1" id="KW-0479">Metal-binding</keyword>
<dbReference type="Proteomes" id="UP001497600">
    <property type="component" value="Chromosome H"/>
</dbReference>
<dbReference type="InterPro" id="IPR001841">
    <property type="entry name" value="Znf_RING"/>
</dbReference>
<evidence type="ECO:0000256" key="3">
    <source>
        <dbReference type="ARBA" id="ARBA00022833"/>
    </source>
</evidence>
<dbReference type="PROSITE" id="PS50089">
    <property type="entry name" value="ZF_RING_2"/>
    <property type="match status" value="1"/>
</dbReference>
<sequence>MSSDSLNGISEGIGTLDIDYFPDNENDVEIPRYSSSMISSYTTAFNLQHLEDRPNLRNIKYKAPTDHLNCPICQQPFMQPLTTVCGHTFCKECIYECLKMQSMRTSNRNSDIDNPDPENLQGSCPLDRTPLDSSKTNDLFPTPLIVANLVDELEVFCLNNERGCEWTGCRWELERHVMNDCGFTGVSCNGTRINGEKCSLLVERRHLKEDLKQEDESDDLQENKNNSNHECAHKIYNCQFCSVEITKLTEDDHLSTDCNFNYTSCKLCLNDLIPVKNLTQHEENCFKVGHLKCPAHEIGCDWVGNNETALEIHLQKNNCQLSNLLPYMKKLNEKVDKLSTENSFLQRQINKILDSIIQGKITNLGYHEPMEEINKFSSELSNLNSQDKMISLNCELDRLKFELEEKILPYINKESSSSKERDTILSNLVNDSFMMKDDLNLQRLLMNSLRKQLQFMLFTRNPGVPNGGFRPMGNASPYSNASENENQDFFDISSRSNSEEKLNLKL</sequence>
<dbReference type="PANTHER" id="PTHR10131">
    <property type="entry name" value="TNF RECEPTOR ASSOCIATED FACTOR"/>
    <property type="match status" value="1"/>
</dbReference>
<dbReference type="InterPro" id="IPR017907">
    <property type="entry name" value="Znf_RING_CS"/>
</dbReference>
<name>A0ABP0EN98_9ASCO</name>